<dbReference type="Proteomes" id="UP000030765">
    <property type="component" value="Unassembled WGS sequence"/>
</dbReference>
<feature type="compositionally biased region" description="Polar residues" evidence="1">
    <location>
        <begin position="61"/>
        <end position="70"/>
    </location>
</feature>
<feature type="compositionally biased region" description="Polar residues" evidence="1">
    <location>
        <begin position="18"/>
        <end position="29"/>
    </location>
</feature>
<protein>
    <submittedName>
        <fullName evidence="2">AGAP000175-PA-like protein</fullName>
    </submittedName>
</protein>
<dbReference type="AlphaFoldDB" id="A0A084WPU9"/>
<feature type="compositionally biased region" description="Low complexity" evidence="1">
    <location>
        <begin position="39"/>
        <end position="52"/>
    </location>
</feature>
<evidence type="ECO:0000313" key="2">
    <source>
        <dbReference type="EMBL" id="KFB52243.1"/>
    </source>
</evidence>
<evidence type="ECO:0000313" key="3">
    <source>
        <dbReference type="EnsemblMetazoa" id="ASIC020357-PA"/>
    </source>
</evidence>
<dbReference type="EMBL" id="ATLV01025132">
    <property type="status" value="NOT_ANNOTATED_CDS"/>
    <property type="molecule type" value="Genomic_DNA"/>
</dbReference>
<feature type="compositionally biased region" description="Gly residues" evidence="1">
    <location>
        <begin position="1"/>
        <end position="11"/>
    </location>
</feature>
<evidence type="ECO:0000256" key="1">
    <source>
        <dbReference type="SAM" id="MobiDB-lite"/>
    </source>
</evidence>
<keyword evidence="4" id="KW-1185">Reference proteome</keyword>
<reference evidence="2 4" key="1">
    <citation type="journal article" date="2014" name="BMC Genomics">
        <title>Genome sequence of Anopheles sinensis provides insight into genetics basis of mosquito competence for malaria parasites.</title>
        <authorList>
            <person name="Zhou D."/>
            <person name="Zhang D."/>
            <person name="Ding G."/>
            <person name="Shi L."/>
            <person name="Hou Q."/>
            <person name="Ye Y."/>
            <person name="Xu Y."/>
            <person name="Zhou H."/>
            <person name="Xiong C."/>
            <person name="Li S."/>
            <person name="Yu J."/>
            <person name="Hong S."/>
            <person name="Yu X."/>
            <person name="Zou P."/>
            <person name="Chen C."/>
            <person name="Chang X."/>
            <person name="Wang W."/>
            <person name="Lv Y."/>
            <person name="Sun Y."/>
            <person name="Ma L."/>
            <person name="Shen B."/>
            <person name="Zhu C."/>
        </authorList>
    </citation>
    <scope>NUCLEOTIDE SEQUENCE [LARGE SCALE GENOMIC DNA]</scope>
</reference>
<sequence>MPSYHPGGGVGHKPKQLTAGSSGPSQQAQPPIASLAASQQHQQQQQLQQQPQSGNPRPLETRNSYAVLSQAMSQAVHHEFGMYPPREGLPRSPAPPSPVGLLFLFPFLFHRTLTHCGGDRLSTSYRTGNIQ</sequence>
<reference evidence="3" key="2">
    <citation type="submission" date="2020-05" db="UniProtKB">
        <authorList>
            <consortium name="EnsemblMetazoa"/>
        </authorList>
    </citation>
    <scope>IDENTIFICATION</scope>
</reference>
<feature type="region of interest" description="Disordered" evidence="1">
    <location>
        <begin position="1"/>
        <end position="70"/>
    </location>
</feature>
<dbReference type="VEuPathDB" id="VectorBase:ASIC020357"/>
<name>A0A084WPU9_ANOSI</name>
<accession>A0A084WPU9</accession>
<organism evidence="2">
    <name type="scientific">Anopheles sinensis</name>
    <name type="common">Mosquito</name>
    <dbReference type="NCBI Taxonomy" id="74873"/>
    <lineage>
        <taxon>Eukaryota</taxon>
        <taxon>Metazoa</taxon>
        <taxon>Ecdysozoa</taxon>
        <taxon>Arthropoda</taxon>
        <taxon>Hexapoda</taxon>
        <taxon>Insecta</taxon>
        <taxon>Pterygota</taxon>
        <taxon>Neoptera</taxon>
        <taxon>Endopterygota</taxon>
        <taxon>Diptera</taxon>
        <taxon>Nematocera</taxon>
        <taxon>Culicoidea</taxon>
        <taxon>Culicidae</taxon>
        <taxon>Anophelinae</taxon>
        <taxon>Anopheles</taxon>
    </lineage>
</organism>
<dbReference type="EnsemblMetazoa" id="ASIC020357-RA">
    <property type="protein sequence ID" value="ASIC020357-PA"/>
    <property type="gene ID" value="ASIC020357"/>
</dbReference>
<proteinExistence type="predicted"/>
<gene>
    <name evidence="2" type="ORF">ZHAS_00020357</name>
</gene>
<evidence type="ECO:0000313" key="4">
    <source>
        <dbReference type="Proteomes" id="UP000030765"/>
    </source>
</evidence>
<dbReference type="EMBL" id="KE525369">
    <property type="protein sequence ID" value="KFB52243.1"/>
    <property type="molecule type" value="Genomic_DNA"/>
</dbReference>